<evidence type="ECO:0000256" key="2">
    <source>
        <dbReference type="ARBA" id="ARBA00022801"/>
    </source>
</evidence>
<dbReference type="SUPFAM" id="SSF56672">
    <property type="entry name" value="DNA/RNA polymerases"/>
    <property type="match status" value="1"/>
</dbReference>
<accession>A0A2P6PLI7</accession>
<keyword evidence="7" id="KW-0695">RNA-directed DNA polymerase</keyword>
<dbReference type="EMBL" id="PDCK01000044">
    <property type="protein sequence ID" value="PRQ22776.1"/>
    <property type="molecule type" value="Genomic_DNA"/>
</dbReference>
<sequence length="382" mass="43247">MLVFYRIFIFLLYEISASVQVSEGSEIVAVVFKFPNREGIPRVYVIIVIAQHGCWTLLKGGIVANFTSPVDIVFEFMQAPTEAHYAAVKRILRYLIRTTNLGLTYRSASLELRAFSDADWAGDPNDRRSTTGFVIYFGNCPISWCSKKQHSVSRSSTEAEYRAMADTASEIFWLRHLLQDIDIQLPNVPILHCDNVSALALASNPVHKSKCKHVEVDVHFTREKVLQGDLTLQFVPSLDQFADIFTKGLSTAQFSYLCCNLVLGPPSTSLRGDVETIIQNQADQVVQVIEGQRSSQTCESHNIIWEDPNMQPLWLKSLSSEDIGTAEERRINSVIPRYKGQLIAWYAVNENLHFRFFKINLAKMLLHHSFPLLDSLTLTLLC</sequence>
<dbReference type="AlphaFoldDB" id="A0A2P6PLI7"/>
<evidence type="ECO:0000256" key="3">
    <source>
        <dbReference type="ARBA" id="ARBA00023277"/>
    </source>
</evidence>
<proteinExistence type="inferred from homology"/>
<feature type="domain" description="GH10" evidence="6">
    <location>
        <begin position="280"/>
        <end position="353"/>
    </location>
</feature>
<comment type="caution">
    <text evidence="7">The sequence shown here is derived from an EMBL/GenBank/DDBJ whole genome shotgun (WGS) entry which is preliminary data.</text>
</comment>
<dbReference type="PANTHER" id="PTHR11439">
    <property type="entry name" value="GAG-POL-RELATED RETROTRANSPOSON"/>
    <property type="match status" value="1"/>
</dbReference>
<evidence type="ECO:0000256" key="1">
    <source>
        <dbReference type="ARBA" id="ARBA00007495"/>
    </source>
</evidence>
<protein>
    <submittedName>
        <fullName evidence="7">Putative RNA-directed DNA polymerase</fullName>
        <ecNumber evidence="7">2.7.7.49</ecNumber>
    </submittedName>
</protein>
<keyword evidence="3" id="KW-0119">Carbohydrate metabolism</keyword>
<keyword evidence="5" id="KW-0732">Signal</keyword>
<dbReference type="Gramene" id="PRQ22776">
    <property type="protein sequence ID" value="PRQ22776"/>
    <property type="gene ID" value="RchiOBHm_Chr6g0253961"/>
</dbReference>
<dbReference type="GO" id="GO:0000272">
    <property type="term" value="P:polysaccharide catabolic process"/>
    <property type="evidence" value="ECO:0007669"/>
    <property type="project" value="UniProtKB-KW"/>
</dbReference>
<evidence type="ECO:0000256" key="5">
    <source>
        <dbReference type="SAM" id="SignalP"/>
    </source>
</evidence>
<dbReference type="EC" id="2.7.7.49" evidence="7"/>
<dbReference type="PANTHER" id="PTHR11439:SF483">
    <property type="entry name" value="PEPTIDE SYNTHASE GLIP-LIKE, PUTATIVE (AFU_ORTHOLOGUE AFUA_3G12920)-RELATED"/>
    <property type="match status" value="1"/>
</dbReference>
<dbReference type="GO" id="GO:0003964">
    <property type="term" value="F:RNA-directed DNA polymerase activity"/>
    <property type="evidence" value="ECO:0007669"/>
    <property type="project" value="UniProtKB-KW"/>
</dbReference>
<keyword evidence="7" id="KW-0548">Nucleotidyltransferase</keyword>
<dbReference type="InterPro" id="IPR043502">
    <property type="entry name" value="DNA/RNA_pol_sf"/>
</dbReference>
<dbReference type="Pfam" id="PF00331">
    <property type="entry name" value="Glyco_hydro_10"/>
    <property type="match status" value="1"/>
</dbReference>
<dbReference type="InterPro" id="IPR017853">
    <property type="entry name" value="GH"/>
</dbReference>
<evidence type="ECO:0000313" key="7">
    <source>
        <dbReference type="EMBL" id="PRQ22776.1"/>
    </source>
</evidence>
<dbReference type="SUPFAM" id="SSF51445">
    <property type="entry name" value="(Trans)glycosidases"/>
    <property type="match status" value="1"/>
</dbReference>
<feature type="chain" id="PRO_5015198816" evidence="5">
    <location>
        <begin position="18"/>
        <end position="382"/>
    </location>
</feature>
<keyword evidence="7" id="KW-0808">Transferase</keyword>
<evidence type="ECO:0000256" key="4">
    <source>
        <dbReference type="ARBA" id="ARBA00023326"/>
    </source>
</evidence>
<evidence type="ECO:0000259" key="6">
    <source>
        <dbReference type="Pfam" id="PF00331"/>
    </source>
</evidence>
<dbReference type="STRING" id="74649.A0A2P6PLI7"/>
<dbReference type="Gene3D" id="3.20.20.80">
    <property type="entry name" value="Glycosidases"/>
    <property type="match status" value="1"/>
</dbReference>
<dbReference type="CDD" id="cd09272">
    <property type="entry name" value="RNase_HI_RT_Ty1"/>
    <property type="match status" value="1"/>
</dbReference>
<evidence type="ECO:0000313" key="8">
    <source>
        <dbReference type="Proteomes" id="UP000238479"/>
    </source>
</evidence>
<comment type="similarity">
    <text evidence="1">Belongs to the glycosyl hydrolase 10 (cellulase F) family.</text>
</comment>
<keyword evidence="8" id="KW-1185">Reference proteome</keyword>
<dbReference type="InterPro" id="IPR001000">
    <property type="entry name" value="GH10_dom"/>
</dbReference>
<organism evidence="7 8">
    <name type="scientific">Rosa chinensis</name>
    <name type="common">China rose</name>
    <dbReference type="NCBI Taxonomy" id="74649"/>
    <lineage>
        <taxon>Eukaryota</taxon>
        <taxon>Viridiplantae</taxon>
        <taxon>Streptophyta</taxon>
        <taxon>Embryophyta</taxon>
        <taxon>Tracheophyta</taxon>
        <taxon>Spermatophyta</taxon>
        <taxon>Magnoliopsida</taxon>
        <taxon>eudicotyledons</taxon>
        <taxon>Gunneridae</taxon>
        <taxon>Pentapetalae</taxon>
        <taxon>rosids</taxon>
        <taxon>fabids</taxon>
        <taxon>Rosales</taxon>
        <taxon>Rosaceae</taxon>
        <taxon>Rosoideae</taxon>
        <taxon>Rosoideae incertae sedis</taxon>
        <taxon>Rosa</taxon>
    </lineage>
</organism>
<name>A0A2P6PLI7_ROSCH</name>
<reference evidence="7 8" key="1">
    <citation type="journal article" date="2018" name="Nat. Genet.">
        <title>The Rosa genome provides new insights in the design of modern roses.</title>
        <authorList>
            <person name="Bendahmane M."/>
        </authorList>
    </citation>
    <scope>NUCLEOTIDE SEQUENCE [LARGE SCALE GENOMIC DNA]</scope>
    <source>
        <strain evidence="8">cv. Old Blush</strain>
    </source>
</reference>
<keyword evidence="4" id="KW-0624">Polysaccharide degradation</keyword>
<dbReference type="Proteomes" id="UP000238479">
    <property type="component" value="Chromosome 6"/>
</dbReference>
<gene>
    <name evidence="7" type="ORF">RchiOBHm_Chr6g0253961</name>
</gene>
<feature type="signal peptide" evidence="5">
    <location>
        <begin position="1"/>
        <end position="17"/>
    </location>
</feature>
<keyword evidence="2" id="KW-0378">Hydrolase</keyword>
<dbReference type="GO" id="GO:0031176">
    <property type="term" value="F:endo-1,4-beta-xylanase activity"/>
    <property type="evidence" value="ECO:0007669"/>
    <property type="project" value="UniProtKB-ARBA"/>
</dbReference>